<dbReference type="PANTHER" id="PTHR24421">
    <property type="entry name" value="NITRATE/NITRITE SENSOR PROTEIN NARX-RELATED"/>
    <property type="match status" value="1"/>
</dbReference>
<keyword evidence="10" id="KW-0472">Membrane</keyword>
<evidence type="ECO:0000313" key="13">
    <source>
        <dbReference type="EMBL" id="ABJ04962.1"/>
    </source>
</evidence>
<protein>
    <recommendedName>
        <fullName evidence="2">histidine kinase</fullName>
        <ecNumber evidence="2">2.7.13.3</ecNumber>
    </recommendedName>
</protein>
<accession>Q07SX2</accession>
<evidence type="ECO:0000259" key="12">
    <source>
        <dbReference type="Pfam" id="PF07730"/>
    </source>
</evidence>
<dbReference type="PANTHER" id="PTHR24421:SF10">
    <property type="entry name" value="NITRATE_NITRITE SENSOR PROTEIN NARQ"/>
    <property type="match status" value="1"/>
</dbReference>
<dbReference type="KEGG" id="rpe:RPE_1006"/>
<evidence type="ECO:0000256" key="7">
    <source>
        <dbReference type="ARBA" id="ARBA00022840"/>
    </source>
</evidence>
<feature type="transmembrane region" description="Helical" evidence="10">
    <location>
        <begin position="194"/>
        <end position="216"/>
    </location>
</feature>
<evidence type="ECO:0000256" key="10">
    <source>
        <dbReference type="SAM" id="Phobius"/>
    </source>
</evidence>
<dbReference type="InterPro" id="IPR003594">
    <property type="entry name" value="HATPase_dom"/>
</dbReference>
<dbReference type="GO" id="GO:0005524">
    <property type="term" value="F:ATP binding"/>
    <property type="evidence" value="ECO:0007669"/>
    <property type="project" value="UniProtKB-KW"/>
</dbReference>
<keyword evidence="8" id="KW-0902">Two-component regulatory system</keyword>
<dbReference type="Gene3D" id="3.30.565.10">
    <property type="entry name" value="Histidine kinase-like ATPase, C-terminal domain"/>
    <property type="match status" value="1"/>
</dbReference>
<name>Q07SX2_RHOP5</name>
<evidence type="ECO:0000256" key="3">
    <source>
        <dbReference type="ARBA" id="ARBA00022553"/>
    </source>
</evidence>
<dbReference type="HOGENOM" id="CLU_591697_0_0_5"/>
<dbReference type="GO" id="GO:0000155">
    <property type="term" value="F:phosphorelay sensor kinase activity"/>
    <property type="evidence" value="ECO:0007669"/>
    <property type="project" value="InterPro"/>
</dbReference>
<evidence type="ECO:0000256" key="1">
    <source>
        <dbReference type="ARBA" id="ARBA00000085"/>
    </source>
</evidence>
<gene>
    <name evidence="13" type="ordered locus">RPE_1006</name>
</gene>
<organism evidence="13">
    <name type="scientific">Rhodopseudomonas palustris (strain BisA53)</name>
    <dbReference type="NCBI Taxonomy" id="316055"/>
    <lineage>
        <taxon>Bacteria</taxon>
        <taxon>Pseudomonadati</taxon>
        <taxon>Pseudomonadota</taxon>
        <taxon>Alphaproteobacteria</taxon>
        <taxon>Hyphomicrobiales</taxon>
        <taxon>Nitrobacteraceae</taxon>
        <taxon>Rhodopseudomonas</taxon>
    </lineage>
</organism>
<dbReference type="InterPro" id="IPR050482">
    <property type="entry name" value="Sensor_HK_TwoCompSys"/>
</dbReference>
<dbReference type="EC" id="2.7.13.3" evidence="2"/>
<keyword evidence="9" id="KW-0175">Coiled coil</keyword>
<feature type="transmembrane region" description="Helical" evidence="10">
    <location>
        <begin position="20"/>
        <end position="40"/>
    </location>
</feature>
<evidence type="ECO:0000256" key="8">
    <source>
        <dbReference type="ARBA" id="ARBA00023012"/>
    </source>
</evidence>
<keyword evidence="10" id="KW-0812">Transmembrane</keyword>
<proteinExistence type="predicted"/>
<keyword evidence="5" id="KW-0547">Nucleotide-binding</keyword>
<reference evidence="13" key="1">
    <citation type="submission" date="2006-09" db="EMBL/GenBank/DDBJ databases">
        <title>Complete sequence of Rhodopseudomonas palustris BisA53.</title>
        <authorList>
            <consortium name="US DOE Joint Genome Institute"/>
            <person name="Copeland A."/>
            <person name="Lucas S."/>
            <person name="Lapidus A."/>
            <person name="Barry K."/>
            <person name="Detter J.C."/>
            <person name="Glavina del Rio T."/>
            <person name="Hammon N."/>
            <person name="Israni S."/>
            <person name="Dalin E."/>
            <person name="Tice H."/>
            <person name="Pitluck S."/>
            <person name="Chain P."/>
            <person name="Malfatti S."/>
            <person name="Shin M."/>
            <person name="Vergez L."/>
            <person name="Schmutz J."/>
            <person name="Larimer F."/>
            <person name="Land M."/>
            <person name="Hauser L."/>
            <person name="Pelletier D.A."/>
            <person name="Kyrpides N."/>
            <person name="Kim E."/>
            <person name="Harwood C.S."/>
            <person name="Oda Y."/>
            <person name="Richardson P."/>
        </authorList>
    </citation>
    <scope>NUCLEOTIDE SEQUENCE [LARGE SCALE GENOMIC DNA]</scope>
    <source>
        <strain evidence="13">BisA53</strain>
    </source>
</reference>
<dbReference type="InterPro" id="IPR036890">
    <property type="entry name" value="HATPase_C_sf"/>
</dbReference>
<dbReference type="Pfam" id="PF02518">
    <property type="entry name" value="HATPase_c"/>
    <property type="match status" value="1"/>
</dbReference>
<dbReference type="GO" id="GO:0016020">
    <property type="term" value="C:membrane"/>
    <property type="evidence" value="ECO:0007669"/>
    <property type="project" value="InterPro"/>
</dbReference>
<sequence>MMEALSRYGAIFRGVGLIHRFWIAAAVTIFVSMTVLAYAVSHRFESIAMRAAAEEGALLVGTFLGPEVQELANSRTLSSETVQRLDQRLHSKLGERVKVIKIWLRDGTLVYATDKRMVGQKFPSSHLEIAFAGRVSGSFNQLDDNENRFERDLHLPLIEIYAPFHRTGTDEVIAVGEIYNDGGRLAADLKGIRWTTAGIVGAITAPMMAVLFLMVWRANMIVTRNRESLSRKIEEARNLAMQNDQLRREADDARLEVIQSNEQLLGSIGQDLHDGPIQMLSILMLKLPVLAANGQAFAGSLSSPLNIAADLAANALSELRDISMGLVLPQLEGLTVKETLLLAVQRHEGLTGTRVERDIGDLSFYPTAPLRTCLFRVVQEGLNNAYYYAKGNGQHVAATLQDRWIVITVSDRGNEAAGPRPSDSSRKTGLGLAGLQRRASSLGGSLHIGHLPQGTELRVWLPIS</sequence>
<dbReference type="CDD" id="cd16917">
    <property type="entry name" value="HATPase_UhpB-NarQ-NarX-like"/>
    <property type="match status" value="1"/>
</dbReference>
<dbReference type="InterPro" id="IPR011712">
    <property type="entry name" value="Sig_transdc_His_kin_sub3_dim/P"/>
</dbReference>
<comment type="catalytic activity">
    <reaction evidence="1">
        <text>ATP + protein L-histidine = ADP + protein N-phospho-L-histidine.</text>
        <dbReference type="EC" id="2.7.13.3"/>
    </reaction>
</comment>
<evidence type="ECO:0000256" key="2">
    <source>
        <dbReference type="ARBA" id="ARBA00012438"/>
    </source>
</evidence>
<dbReference type="SUPFAM" id="SSF55874">
    <property type="entry name" value="ATPase domain of HSP90 chaperone/DNA topoisomerase II/histidine kinase"/>
    <property type="match status" value="1"/>
</dbReference>
<keyword evidence="6 13" id="KW-0418">Kinase</keyword>
<evidence type="ECO:0000259" key="11">
    <source>
        <dbReference type="Pfam" id="PF02518"/>
    </source>
</evidence>
<dbReference type="EMBL" id="CP000463">
    <property type="protein sequence ID" value="ABJ04962.1"/>
    <property type="molecule type" value="Genomic_DNA"/>
</dbReference>
<feature type="domain" description="Histidine kinase/HSP90-like ATPase" evidence="11">
    <location>
        <begin position="374"/>
        <end position="463"/>
    </location>
</feature>
<feature type="coiled-coil region" evidence="9">
    <location>
        <begin position="219"/>
        <end position="263"/>
    </location>
</feature>
<dbReference type="AlphaFoldDB" id="Q07SX2"/>
<keyword evidence="3" id="KW-0597">Phosphoprotein</keyword>
<evidence type="ECO:0000256" key="6">
    <source>
        <dbReference type="ARBA" id="ARBA00022777"/>
    </source>
</evidence>
<keyword evidence="7" id="KW-0067">ATP-binding</keyword>
<dbReference type="GO" id="GO:0046983">
    <property type="term" value="F:protein dimerization activity"/>
    <property type="evidence" value="ECO:0007669"/>
    <property type="project" value="InterPro"/>
</dbReference>
<evidence type="ECO:0000256" key="9">
    <source>
        <dbReference type="SAM" id="Coils"/>
    </source>
</evidence>
<dbReference type="STRING" id="316055.RPE_1006"/>
<feature type="domain" description="Signal transduction histidine kinase subgroup 3 dimerisation and phosphoacceptor" evidence="12">
    <location>
        <begin position="268"/>
        <end position="326"/>
    </location>
</feature>
<evidence type="ECO:0000256" key="4">
    <source>
        <dbReference type="ARBA" id="ARBA00022679"/>
    </source>
</evidence>
<dbReference type="eggNOG" id="COG4585">
    <property type="taxonomic scope" value="Bacteria"/>
</dbReference>
<keyword evidence="4" id="KW-0808">Transferase</keyword>
<evidence type="ECO:0000256" key="5">
    <source>
        <dbReference type="ARBA" id="ARBA00022741"/>
    </source>
</evidence>
<dbReference type="Pfam" id="PF07730">
    <property type="entry name" value="HisKA_3"/>
    <property type="match status" value="1"/>
</dbReference>
<keyword evidence="10" id="KW-1133">Transmembrane helix</keyword>